<protein>
    <submittedName>
        <fullName evidence="2">DMT family transporter</fullName>
    </submittedName>
</protein>
<feature type="transmembrane region" description="Helical" evidence="1">
    <location>
        <begin position="134"/>
        <end position="154"/>
    </location>
</feature>
<feature type="transmembrane region" description="Helical" evidence="1">
    <location>
        <begin position="253"/>
        <end position="275"/>
    </location>
</feature>
<keyword evidence="3" id="KW-1185">Reference proteome</keyword>
<keyword evidence="1" id="KW-1133">Transmembrane helix</keyword>
<evidence type="ECO:0000313" key="3">
    <source>
        <dbReference type="Proteomes" id="UP001183176"/>
    </source>
</evidence>
<dbReference type="RefSeq" id="WP_311425028.1">
    <property type="nucleotide sequence ID" value="NZ_JAVREH010000057.1"/>
</dbReference>
<reference evidence="3" key="1">
    <citation type="submission" date="2023-07" db="EMBL/GenBank/DDBJ databases">
        <title>30 novel species of actinomycetes from the DSMZ collection.</title>
        <authorList>
            <person name="Nouioui I."/>
        </authorList>
    </citation>
    <scope>NUCLEOTIDE SEQUENCE [LARGE SCALE GENOMIC DNA]</scope>
    <source>
        <strain evidence="3">DSM 44399</strain>
    </source>
</reference>
<dbReference type="PANTHER" id="PTHR40761">
    <property type="entry name" value="CONSERVED INTEGRAL MEMBRANE ALANINE VALINE AND LEUCINE RICH PROTEIN-RELATED"/>
    <property type="match status" value="1"/>
</dbReference>
<sequence>MSLAVAVGAALGSALGQALSSTMQHRSAIAAPRGSGLRFGLLWHLSRRPAWLAGAGLGGVGFALQAVALGSGTLVVVQPLLVTGLLFAVLAGALADRRLPRPAEWCWSALLVLGLAVFLLAANPAAGTKRADDHLLLSLLVLLGGAAVLAVAGAQRGRPAWAAIWLGVAAGIAHGATAALMKGAVADAAGGPVGVLRHWPLWALIGVSLAATVLTQAAYQAGPLVDSLPVMTMIDTVVAIGLGTLAFSESVAVSMTASGLQVASLTLMAVALVGLTRRPGRDPAAVSS</sequence>
<accession>A0ABU2JHB7</accession>
<dbReference type="EMBL" id="JAVREH010000057">
    <property type="protein sequence ID" value="MDT0263884.1"/>
    <property type="molecule type" value="Genomic_DNA"/>
</dbReference>
<evidence type="ECO:0000256" key="1">
    <source>
        <dbReference type="SAM" id="Phobius"/>
    </source>
</evidence>
<feature type="transmembrane region" description="Helical" evidence="1">
    <location>
        <begin position="105"/>
        <end position="122"/>
    </location>
</feature>
<comment type="caution">
    <text evidence="2">The sequence shown here is derived from an EMBL/GenBank/DDBJ whole genome shotgun (WGS) entry which is preliminary data.</text>
</comment>
<feature type="transmembrane region" description="Helical" evidence="1">
    <location>
        <begin position="74"/>
        <end position="93"/>
    </location>
</feature>
<name>A0ABU2JHB7_9ACTN</name>
<dbReference type="Proteomes" id="UP001183176">
    <property type="component" value="Unassembled WGS sequence"/>
</dbReference>
<keyword evidence="1" id="KW-0812">Transmembrane</keyword>
<organism evidence="2 3">
    <name type="scientific">Jatrophihabitans lederbergiae</name>
    <dbReference type="NCBI Taxonomy" id="3075547"/>
    <lineage>
        <taxon>Bacteria</taxon>
        <taxon>Bacillati</taxon>
        <taxon>Actinomycetota</taxon>
        <taxon>Actinomycetes</taxon>
        <taxon>Jatrophihabitantales</taxon>
        <taxon>Jatrophihabitantaceae</taxon>
        <taxon>Jatrophihabitans</taxon>
    </lineage>
</organism>
<keyword evidence="1" id="KW-0472">Membrane</keyword>
<feature type="transmembrane region" description="Helical" evidence="1">
    <location>
        <begin position="161"/>
        <end position="181"/>
    </location>
</feature>
<feature type="transmembrane region" description="Helical" evidence="1">
    <location>
        <begin position="201"/>
        <end position="221"/>
    </location>
</feature>
<dbReference type="NCBIfam" id="NF038012">
    <property type="entry name" value="DMT_1"/>
    <property type="match status" value="1"/>
</dbReference>
<evidence type="ECO:0000313" key="2">
    <source>
        <dbReference type="EMBL" id="MDT0263884.1"/>
    </source>
</evidence>
<gene>
    <name evidence="2" type="ORF">RM423_21140</name>
</gene>
<feature type="transmembrane region" description="Helical" evidence="1">
    <location>
        <begin position="50"/>
        <end position="68"/>
    </location>
</feature>
<proteinExistence type="predicted"/>
<dbReference type="PANTHER" id="PTHR40761:SF1">
    <property type="entry name" value="CONSERVED INTEGRAL MEMBRANE ALANINE VALINE AND LEUCINE RICH PROTEIN-RELATED"/>
    <property type="match status" value="1"/>
</dbReference>